<evidence type="ECO:0000259" key="2">
    <source>
        <dbReference type="Pfam" id="PF23310"/>
    </source>
</evidence>
<dbReference type="InterPro" id="IPR036875">
    <property type="entry name" value="Znf_CCHC_sf"/>
</dbReference>
<dbReference type="AlphaFoldDB" id="A0A444X0A5"/>
<dbReference type="GO" id="GO:0008270">
    <property type="term" value="F:zinc ion binding"/>
    <property type="evidence" value="ECO:0007669"/>
    <property type="project" value="InterPro"/>
</dbReference>
<feature type="region of interest" description="Disordered" evidence="1">
    <location>
        <begin position="1"/>
        <end position="51"/>
    </location>
</feature>
<dbReference type="SUPFAM" id="SSF57756">
    <property type="entry name" value="Retrovirus zinc finger-like domains"/>
    <property type="match status" value="1"/>
</dbReference>
<reference evidence="3 4" key="1">
    <citation type="submission" date="2019-01" db="EMBL/GenBank/DDBJ databases">
        <title>Sequencing of cultivated peanut Arachis hypogaea provides insights into genome evolution and oil improvement.</title>
        <authorList>
            <person name="Chen X."/>
        </authorList>
    </citation>
    <scope>NUCLEOTIDE SEQUENCE [LARGE SCALE GENOMIC DNA]</scope>
    <source>
        <strain evidence="4">cv. Fuhuasheng</strain>
        <tissue evidence="3">Leaves</tissue>
    </source>
</reference>
<dbReference type="InterPro" id="IPR057136">
    <property type="entry name" value="At2g35280_TPR_dom"/>
</dbReference>
<dbReference type="Proteomes" id="UP000289738">
    <property type="component" value="Chromosome B10"/>
</dbReference>
<sequence length="251" mass="27842">MLMLKHFENEDAADTSFPPEGPPTEGGRAPARNPPRRNTKGNGANGGKKTQRCRLCQEVGHNRTTCPDRRTIESSSAVADDMDSMDTDMLYDNLSGDLYATAEILSFLCSDSDTQLGMETMHTVAAHGHSATQYTVSMMLMLRDDAEAKNKGLETFHGLEVAGALTICKLVFRDVIQGSWTHLRRVPVLYGENLVYVSHACPSRGNMGAIYHHQRYGRGWHVNDSDGGTAHVPCVHYRANYELILFIHLFD</sequence>
<keyword evidence="4" id="KW-1185">Reference proteome</keyword>
<name>A0A444X0A5_ARAHY</name>
<gene>
    <name evidence="3" type="ORF">Ahy_B10g101709</name>
</gene>
<proteinExistence type="predicted"/>
<evidence type="ECO:0000256" key="1">
    <source>
        <dbReference type="SAM" id="MobiDB-lite"/>
    </source>
</evidence>
<dbReference type="EMBL" id="SDMP01000020">
    <property type="protein sequence ID" value="RYQ83085.1"/>
    <property type="molecule type" value="Genomic_DNA"/>
</dbReference>
<comment type="caution">
    <text evidence="3">The sequence shown here is derived from an EMBL/GenBank/DDBJ whole genome shotgun (WGS) entry which is preliminary data.</text>
</comment>
<dbReference type="GO" id="GO:0003676">
    <property type="term" value="F:nucleic acid binding"/>
    <property type="evidence" value="ECO:0007669"/>
    <property type="project" value="InterPro"/>
</dbReference>
<dbReference type="Pfam" id="PF23310">
    <property type="entry name" value="TPR_27"/>
    <property type="match status" value="1"/>
</dbReference>
<evidence type="ECO:0000313" key="3">
    <source>
        <dbReference type="EMBL" id="RYQ83085.1"/>
    </source>
</evidence>
<evidence type="ECO:0000313" key="4">
    <source>
        <dbReference type="Proteomes" id="UP000289738"/>
    </source>
</evidence>
<accession>A0A444X0A5</accession>
<organism evidence="3 4">
    <name type="scientific">Arachis hypogaea</name>
    <name type="common">Peanut</name>
    <dbReference type="NCBI Taxonomy" id="3818"/>
    <lineage>
        <taxon>Eukaryota</taxon>
        <taxon>Viridiplantae</taxon>
        <taxon>Streptophyta</taxon>
        <taxon>Embryophyta</taxon>
        <taxon>Tracheophyta</taxon>
        <taxon>Spermatophyta</taxon>
        <taxon>Magnoliopsida</taxon>
        <taxon>eudicotyledons</taxon>
        <taxon>Gunneridae</taxon>
        <taxon>Pentapetalae</taxon>
        <taxon>rosids</taxon>
        <taxon>fabids</taxon>
        <taxon>Fabales</taxon>
        <taxon>Fabaceae</taxon>
        <taxon>Papilionoideae</taxon>
        <taxon>50 kb inversion clade</taxon>
        <taxon>dalbergioids sensu lato</taxon>
        <taxon>Dalbergieae</taxon>
        <taxon>Pterocarpus clade</taxon>
        <taxon>Arachis</taxon>
    </lineage>
</organism>
<protein>
    <recommendedName>
        <fullName evidence="2">At2g35280-like TPR domain-containing protein</fullName>
    </recommendedName>
</protein>
<feature type="domain" description="At2g35280-like TPR" evidence="2">
    <location>
        <begin position="110"/>
        <end position="176"/>
    </location>
</feature>